<proteinExistence type="inferred from homology"/>
<evidence type="ECO:0000256" key="12">
    <source>
        <dbReference type="RuleBase" id="RU363032"/>
    </source>
</evidence>
<keyword evidence="9 12" id="KW-0472">Membrane</keyword>
<evidence type="ECO:0000256" key="3">
    <source>
        <dbReference type="ARBA" id="ARBA00011557"/>
    </source>
</evidence>
<feature type="domain" description="ABC transmembrane type-1" evidence="13">
    <location>
        <begin position="123"/>
        <end position="335"/>
    </location>
</feature>
<dbReference type="PROSITE" id="PS50928">
    <property type="entry name" value="ABC_TM1"/>
    <property type="match status" value="1"/>
</dbReference>
<comment type="subcellular location">
    <subcellularLocation>
        <location evidence="1">Cell inner membrane</location>
        <topology evidence="1">Multi-pass membrane protein</topology>
    </subcellularLocation>
    <subcellularLocation>
        <location evidence="12">Cell membrane</location>
        <topology evidence="12">Multi-pass membrane protein</topology>
    </subcellularLocation>
</comment>
<feature type="transmembrane region" description="Helical" evidence="12">
    <location>
        <begin position="254"/>
        <end position="279"/>
    </location>
</feature>
<dbReference type="Pfam" id="PF00528">
    <property type="entry name" value="BPD_transp_1"/>
    <property type="match status" value="1"/>
</dbReference>
<comment type="caution">
    <text evidence="14">The sequence shown here is derived from an EMBL/GenBank/DDBJ whole genome shotgun (WGS) entry which is preliminary data.</text>
</comment>
<feature type="transmembrane region" description="Helical" evidence="12">
    <location>
        <begin position="319"/>
        <end position="339"/>
    </location>
</feature>
<evidence type="ECO:0000259" key="13">
    <source>
        <dbReference type="PROSITE" id="PS50928"/>
    </source>
</evidence>
<evidence type="ECO:0000256" key="1">
    <source>
        <dbReference type="ARBA" id="ARBA00004429"/>
    </source>
</evidence>
<feature type="transmembrane region" description="Helical" evidence="12">
    <location>
        <begin position="122"/>
        <end position="146"/>
    </location>
</feature>
<evidence type="ECO:0000256" key="9">
    <source>
        <dbReference type="ARBA" id="ARBA00023136"/>
    </source>
</evidence>
<dbReference type="EMBL" id="NWTC01000005">
    <property type="protein sequence ID" value="PDT48596.1"/>
    <property type="molecule type" value="Genomic_DNA"/>
</dbReference>
<sequence length="346" mass="38440">MSQTSPSPWPSPRAQAEGNAASYGTSLLPAMAGRRWPAGRMRGTSGLEGQQTTAKRVQFSSPFLPYLFLAPQLAIIFVFFYWPSVQAIQSSFYLEDPFGFGATFVGMSNYTDVLKSTEYLGIARFTAIFTALVTFFALSIGLLLAVKADGVIRGNATYKTLLIWVYAIAPPVAGLIGMMFFNQHIGPIVELARWFGWDLKVGLDYSDTAFAMIVVSVWKQIPYNFIFFLSGLQGIPVSVREAAALDCRSEFRRFWTVILPLLAPTAFFLLIINVTYALFDTFGVIDVMVKDKAANNPITLVYKVYMDGFRGSDLGGSSAQSVILMLVVLVLTVFQFRFIERRVHYS</sequence>
<evidence type="ECO:0000256" key="7">
    <source>
        <dbReference type="ARBA" id="ARBA00022692"/>
    </source>
</evidence>
<evidence type="ECO:0000256" key="5">
    <source>
        <dbReference type="ARBA" id="ARBA00022475"/>
    </source>
</evidence>
<evidence type="ECO:0000256" key="11">
    <source>
        <dbReference type="ARBA" id="ARBA00040780"/>
    </source>
</evidence>
<feature type="transmembrane region" description="Helical" evidence="12">
    <location>
        <begin position="63"/>
        <end position="82"/>
    </location>
</feature>
<dbReference type="GO" id="GO:0005886">
    <property type="term" value="C:plasma membrane"/>
    <property type="evidence" value="ECO:0007669"/>
    <property type="project" value="UniProtKB-SubCell"/>
</dbReference>
<evidence type="ECO:0000256" key="2">
    <source>
        <dbReference type="ARBA" id="ARBA00009306"/>
    </source>
</evidence>
<organism evidence="14 15">
    <name type="scientific">Rhizobium fredii</name>
    <name type="common">Sinorhizobium fredii</name>
    <dbReference type="NCBI Taxonomy" id="380"/>
    <lineage>
        <taxon>Bacteria</taxon>
        <taxon>Pseudomonadati</taxon>
        <taxon>Pseudomonadota</taxon>
        <taxon>Alphaproteobacteria</taxon>
        <taxon>Hyphomicrobiales</taxon>
        <taxon>Rhizobiaceae</taxon>
        <taxon>Sinorhizobium/Ensifer group</taxon>
        <taxon>Sinorhizobium</taxon>
    </lineage>
</organism>
<evidence type="ECO:0000256" key="4">
    <source>
        <dbReference type="ARBA" id="ARBA00022448"/>
    </source>
</evidence>
<dbReference type="InterPro" id="IPR035906">
    <property type="entry name" value="MetI-like_sf"/>
</dbReference>
<evidence type="ECO:0000256" key="6">
    <source>
        <dbReference type="ARBA" id="ARBA00022519"/>
    </source>
</evidence>
<comment type="function">
    <text evidence="10">Part of the ABC transporter complex UgpBAEC involved in sn-glycerol-3-phosphate (G3P) import. Probably responsible for the translocation of the substrate across the membrane.</text>
</comment>
<dbReference type="AlphaFoldDB" id="A0A2A6M282"/>
<comment type="similarity">
    <text evidence="2 12">Belongs to the binding-protein-dependent transport system permease family.</text>
</comment>
<dbReference type="Proteomes" id="UP000220353">
    <property type="component" value="Unassembled WGS sequence"/>
</dbReference>
<name>A0A2A6M282_RHIFR</name>
<dbReference type="Gene3D" id="1.10.3720.10">
    <property type="entry name" value="MetI-like"/>
    <property type="match status" value="1"/>
</dbReference>
<dbReference type="GO" id="GO:0055085">
    <property type="term" value="P:transmembrane transport"/>
    <property type="evidence" value="ECO:0007669"/>
    <property type="project" value="InterPro"/>
</dbReference>
<dbReference type="PANTHER" id="PTHR43227:SF9">
    <property type="entry name" value="SN-GLYCEROL-3-PHOSPHATE TRANSPORT SYSTEM PERMEASE PROTEIN UGPA"/>
    <property type="match status" value="1"/>
</dbReference>
<gene>
    <name evidence="14" type="ORF">CO661_09055</name>
</gene>
<dbReference type="PANTHER" id="PTHR43227">
    <property type="entry name" value="BLL4140 PROTEIN"/>
    <property type="match status" value="1"/>
</dbReference>
<reference evidence="14 15" key="1">
    <citation type="submission" date="2017-09" db="EMBL/GenBank/DDBJ databases">
        <title>Comparative genomics of rhizobia isolated from Phaseolus vulgaris in China.</title>
        <authorList>
            <person name="Tong W."/>
        </authorList>
    </citation>
    <scope>NUCLEOTIDE SEQUENCE [LARGE SCALE GENOMIC DNA]</scope>
    <source>
        <strain evidence="14 15">PCH1</strain>
    </source>
</reference>
<evidence type="ECO:0000256" key="10">
    <source>
        <dbReference type="ARBA" id="ARBA00037054"/>
    </source>
</evidence>
<protein>
    <recommendedName>
        <fullName evidence="11">sn-glycerol-3-phosphate transport system permease protein UgpA</fullName>
    </recommendedName>
</protein>
<dbReference type="InterPro" id="IPR050809">
    <property type="entry name" value="UgpAE/MalFG_permease"/>
</dbReference>
<accession>A0A2A6M282</accession>
<evidence type="ECO:0000256" key="8">
    <source>
        <dbReference type="ARBA" id="ARBA00022989"/>
    </source>
</evidence>
<keyword evidence="8 12" id="KW-1133">Transmembrane helix</keyword>
<dbReference type="SUPFAM" id="SSF161098">
    <property type="entry name" value="MetI-like"/>
    <property type="match status" value="1"/>
</dbReference>
<evidence type="ECO:0000313" key="15">
    <source>
        <dbReference type="Proteomes" id="UP000220353"/>
    </source>
</evidence>
<dbReference type="CDD" id="cd06261">
    <property type="entry name" value="TM_PBP2"/>
    <property type="match status" value="1"/>
</dbReference>
<comment type="subunit">
    <text evidence="3">The complex is composed of two ATP-binding proteins (UgpC), two transmembrane proteins (UgpA and UgpE) and a solute-binding protein (UgpB).</text>
</comment>
<dbReference type="InterPro" id="IPR000515">
    <property type="entry name" value="MetI-like"/>
</dbReference>
<keyword evidence="5" id="KW-1003">Cell membrane</keyword>
<keyword evidence="7 12" id="KW-0812">Transmembrane</keyword>
<feature type="transmembrane region" description="Helical" evidence="12">
    <location>
        <begin position="158"/>
        <end position="181"/>
    </location>
</feature>
<evidence type="ECO:0000313" key="14">
    <source>
        <dbReference type="EMBL" id="PDT48596.1"/>
    </source>
</evidence>
<keyword evidence="4 12" id="KW-0813">Transport</keyword>
<keyword evidence="6" id="KW-0997">Cell inner membrane</keyword>